<dbReference type="Gene3D" id="1.20.1250.20">
    <property type="entry name" value="MFS general substrate transporter like domains"/>
    <property type="match status" value="2"/>
</dbReference>
<dbReference type="PANTHER" id="PTHR48020:SF12">
    <property type="entry name" value="PROTON MYO-INOSITOL COTRANSPORTER"/>
    <property type="match status" value="1"/>
</dbReference>
<evidence type="ECO:0000313" key="10">
    <source>
        <dbReference type="Proteomes" id="UP001151518"/>
    </source>
</evidence>
<dbReference type="EMBL" id="JANBTW010000062">
    <property type="protein sequence ID" value="KAJ2673974.1"/>
    <property type="molecule type" value="Genomic_DNA"/>
</dbReference>
<evidence type="ECO:0000313" key="9">
    <source>
        <dbReference type="EMBL" id="KAJ2673974.1"/>
    </source>
</evidence>
<name>A0A9W8G6H5_9FUNG</name>
<organism evidence="9 10">
    <name type="scientific">Coemansia spiralis</name>
    <dbReference type="NCBI Taxonomy" id="417178"/>
    <lineage>
        <taxon>Eukaryota</taxon>
        <taxon>Fungi</taxon>
        <taxon>Fungi incertae sedis</taxon>
        <taxon>Zoopagomycota</taxon>
        <taxon>Kickxellomycotina</taxon>
        <taxon>Kickxellomycetes</taxon>
        <taxon>Kickxellales</taxon>
        <taxon>Kickxellaceae</taxon>
        <taxon>Coemansia</taxon>
    </lineage>
</organism>
<dbReference type="Pfam" id="PF00083">
    <property type="entry name" value="Sugar_tr"/>
    <property type="match status" value="2"/>
</dbReference>
<feature type="transmembrane region" description="Helical" evidence="7">
    <location>
        <begin position="449"/>
        <end position="474"/>
    </location>
</feature>
<feature type="transmembrane region" description="Helical" evidence="7">
    <location>
        <begin position="83"/>
        <end position="103"/>
    </location>
</feature>
<dbReference type="GO" id="GO:0015798">
    <property type="term" value="P:myo-inositol transport"/>
    <property type="evidence" value="ECO:0007669"/>
    <property type="project" value="UniProtKB-ARBA"/>
</dbReference>
<feature type="transmembrane region" description="Helical" evidence="7">
    <location>
        <begin position="326"/>
        <end position="348"/>
    </location>
</feature>
<dbReference type="InterPro" id="IPR003663">
    <property type="entry name" value="Sugar/inositol_transpt"/>
</dbReference>
<proteinExistence type="inferred from homology"/>
<comment type="similarity">
    <text evidence="2">Belongs to the major facilitator superfamily. Sugar transporter (TC 2.A.1.1) family.</text>
</comment>
<evidence type="ECO:0000256" key="2">
    <source>
        <dbReference type="ARBA" id="ARBA00010992"/>
    </source>
</evidence>
<dbReference type="AlphaFoldDB" id="A0A9W8G6H5"/>
<dbReference type="GO" id="GO:0022857">
    <property type="term" value="F:transmembrane transporter activity"/>
    <property type="evidence" value="ECO:0007669"/>
    <property type="project" value="InterPro"/>
</dbReference>
<dbReference type="PANTHER" id="PTHR48020">
    <property type="entry name" value="PROTON MYO-INOSITOL COTRANSPORTER"/>
    <property type="match status" value="1"/>
</dbReference>
<feature type="transmembrane region" description="Helical" evidence="7">
    <location>
        <begin position="56"/>
        <end position="76"/>
    </location>
</feature>
<feature type="transmembrane region" description="Helical" evidence="7">
    <location>
        <begin position="480"/>
        <end position="500"/>
    </location>
</feature>
<comment type="caution">
    <text evidence="9">The sequence shown here is derived from an EMBL/GenBank/DDBJ whole genome shotgun (WGS) entry which is preliminary data.</text>
</comment>
<feature type="transmembrane region" description="Helical" evidence="7">
    <location>
        <begin position="142"/>
        <end position="161"/>
    </location>
</feature>
<evidence type="ECO:0000256" key="3">
    <source>
        <dbReference type="ARBA" id="ARBA00022448"/>
    </source>
</evidence>
<keyword evidence="3" id="KW-0813">Transport</keyword>
<accession>A0A9W8G6H5</accession>
<reference evidence="9" key="1">
    <citation type="submission" date="2022-07" db="EMBL/GenBank/DDBJ databases">
        <title>Phylogenomic reconstructions and comparative analyses of Kickxellomycotina fungi.</title>
        <authorList>
            <person name="Reynolds N.K."/>
            <person name="Stajich J.E."/>
            <person name="Barry K."/>
            <person name="Grigoriev I.V."/>
            <person name="Crous P."/>
            <person name="Smith M.E."/>
        </authorList>
    </citation>
    <scope>NUCLEOTIDE SEQUENCE</scope>
    <source>
        <strain evidence="9">NRRL 3115</strain>
    </source>
</reference>
<dbReference type="PRINTS" id="PR00171">
    <property type="entry name" value="SUGRTRNSPORT"/>
</dbReference>
<feature type="transmembrane region" description="Helical" evidence="7">
    <location>
        <begin position="109"/>
        <end position="130"/>
    </location>
</feature>
<dbReference type="PROSITE" id="PS50850">
    <property type="entry name" value="MFS"/>
    <property type="match status" value="1"/>
</dbReference>
<protein>
    <recommendedName>
        <fullName evidence="8">Major facilitator superfamily (MFS) profile domain-containing protein</fullName>
    </recommendedName>
</protein>
<evidence type="ECO:0000256" key="1">
    <source>
        <dbReference type="ARBA" id="ARBA00004141"/>
    </source>
</evidence>
<keyword evidence="5 7" id="KW-1133">Transmembrane helix</keyword>
<feature type="transmembrane region" description="Helical" evidence="7">
    <location>
        <begin position="173"/>
        <end position="193"/>
    </location>
</feature>
<evidence type="ECO:0000256" key="6">
    <source>
        <dbReference type="ARBA" id="ARBA00023136"/>
    </source>
</evidence>
<evidence type="ECO:0000256" key="5">
    <source>
        <dbReference type="ARBA" id="ARBA00022989"/>
    </source>
</evidence>
<dbReference type="InterPro" id="IPR050814">
    <property type="entry name" value="Myo-inositol_Transporter"/>
</dbReference>
<dbReference type="InterPro" id="IPR005828">
    <property type="entry name" value="MFS_sugar_transport-like"/>
</dbReference>
<dbReference type="InterPro" id="IPR036259">
    <property type="entry name" value="MFS_trans_sf"/>
</dbReference>
<dbReference type="PROSITE" id="PS00216">
    <property type="entry name" value="SUGAR_TRANSPORT_1"/>
    <property type="match status" value="1"/>
</dbReference>
<dbReference type="SUPFAM" id="SSF103473">
    <property type="entry name" value="MFS general substrate transporter"/>
    <property type="match status" value="1"/>
</dbReference>
<dbReference type="Proteomes" id="UP001151518">
    <property type="component" value="Unassembled WGS sequence"/>
</dbReference>
<dbReference type="GO" id="GO:0015791">
    <property type="term" value="P:polyol transmembrane transport"/>
    <property type="evidence" value="ECO:0007669"/>
    <property type="project" value="UniProtKB-ARBA"/>
</dbReference>
<feature type="transmembrane region" description="Helical" evidence="7">
    <location>
        <begin position="413"/>
        <end position="437"/>
    </location>
</feature>
<dbReference type="GO" id="GO:0016020">
    <property type="term" value="C:membrane"/>
    <property type="evidence" value="ECO:0007669"/>
    <property type="project" value="UniProtKB-SubCell"/>
</dbReference>
<keyword evidence="4 7" id="KW-0812">Transmembrane</keyword>
<evidence type="ECO:0000259" key="8">
    <source>
        <dbReference type="PROSITE" id="PS50850"/>
    </source>
</evidence>
<sequence>MPTITNVAGLLRSHTTYYVLIITLYGLLYGLDTASAAATLSLIKDRFKLNPLQLEYIGASTSLGAIPGLLIVIAIGSRCSRKAILLVDSIAYVVGFALVGAATNFTIYIAGRTILGVAHGVSTMIVPVYVGEISPKELRGLFITFNTAALNLGLPIGFALSMLLELKVDSSRWVFIVNGALSLAFAILIVIFVPNSPRDLIFRGKLEKAQLVIQKLNYPNAFSQDDAAKEVHVLAKNFDEDSKPKFKDLFSAGNLRALTISCVLQIAKQSSGFSALQYFSGYLFKLAGLSHGKILGQLPNLLLGSVQFIMAFGSLMTIDRLGRRKLLLVSSLAMAVGLIALGGSFVAITGFEQINKSQCEEYTRCGSCVLDSACGWAAEMGKCMIMQYSSDANTMVLSGSCHLHSTRDHVGSWLAVVSLILSLGAFALGLGSIPWVIQAEMFSQALRSKAGSVAAIVNWLFSYIWTVSFLQLAYVITLPVIFWLYATLLVSILFSVYWAIPETTGRTLEDIVDGISNEADHSTLDS</sequence>
<dbReference type="InterPro" id="IPR020846">
    <property type="entry name" value="MFS_dom"/>
</dbReference>
<feature type="domain" description="Major facilitator superfamily (MFS) profile" evidence="8">
    <location>
        <begin position="18"/>
        <end position="504"/>
    </location>
</feature>
<dbReference type="InterPro" id="IPR005829">
    <property type="entry name" value="Sugar_transporter_CS"/>
</dbReference>
<gene>
    <name evidence="9" type="ORF">GGI25_004541</name>
</gene>
<dbReference type="PROSITE" id="PS00217">
    <property type="entry name" value="SUGAR_TRANSPORT_2"/>
    <property type="match status" value="1"/>
</dbReference>
<evidence type="ECO:0000256" key="7">
    <source>
        <dbReference type="SAM" id="Phobius"/>
    </source>
</evidence>
<dbReference type="OrthoDB" id="508119at2759"/>
<keyword evidence="6 7" id="KW-0472">Membrane</keyword>
<evidence type="ECO:0000256" key="4">
    <source>
        <dbReference type="ARBA" id="ARBA00022692"/>
    </source>
</evidence>
<feature type="transmembrane region" description="Helical" evidence="7">
    <location>
        <begin position="17"/>
        <end position="44"/>
    </location>
</feature>
<comment type="subcellular location">
    <subcellularLocation>
        <location evidence="1">Membrane</location>
        <topology evidence="1">Multi-pass membrane protein</topology>
    </subcellularLocation>
</comment>